<sequence>MGRAFHKKAVGTTRRFSLERRVEQKEKVASLGFHSSFYPSLRIAGLERRKEKNSPIISFRVGVPRQTMVKMYFRRIQCHPF</sequence>
<protein>
    <submittedName>
        <fullName evidence="1">Uncharacterized protein</fullName>
    </submittedName>
</protein>
<evidence type="ECO:0000313" key="2">
    <source>
        <dbReference type="Proteomes" id="UP000265798"/>
    </source>
</evidence>
<dbReference type="AlphaFoldDB" id="A0A396Z3T9"/>
<dbReference type="Proteomes" id="UP000265798">
    <property type="component" value="Unassembled WGS sequence"/>
</dbReference>
<comment type="caution">
    <text evidence="1">The sequence shown here is derived from an EMBL/GenBank/DDBJ whole genome shotgun (WGS) entry which is preliminary data.</text>
</comment>
<proteinExistence type="predicted"/>
<evidence type="ECO:0000313" key="1">
    <source>
        <dbReference type="EMBL" id="RHX89425.1"/>
    </source>
</evidence>
<reference evidence="2" key="1">
    <citation type="submission" date="2018-05" db="EMBL/GenBank/DDBJ databases">
        <title>Leptospira yasudae sp. nov. and Leptospira stimsonii sp. nov., two pathogenic species of the genus Leptospira isolated from environmental sources.</title>
        <authorList>
            <person name="Casanovas-Massana A."/>
            <person name="Hamond C."/>
            <person name="Santos L.A."/>
            <person name="Hacker K.P."/>
            <person name="Balassiano I."/>
            <person name="Medeiros M.A."/>
            <person name="Reis M.G."/>
            <person name="Ko A.I."/>
            <person name="Wunder E.A."/>
        </authorList>
    </citation>
    <scope>NUCLEOTIDE SEQUENCE [LARGE SCALE GENOMIC DNA]</scope>
    <source>
        <strain evidence="2">Yale</strain>
    </source>
</reference>
<name>A0A396Z3T9_9LEPT</name>
<organism evidence="1 2">
    <name type="scientific">Leptospira stimsonii</name>
    <dbReference type="NCBI Taxonomy" id="2202203"/>
    <lineage>
        <taxon>Bacteria</taxon>
        <taxon>Pseudomonadati</taxon>
        <taxon>Spirochaetota</taxon>
        <taxon>Spirochaetia</taxon>
        <taxon>Leptospirales</taxon>
        <taxon>Leptospiraceae</taxon>
        <taxon>Leptospira</taxon>
    </lineage>
</organism>
<accession>A0A396Z3T9</accession>
<dbReference type="EMBL" id="QHCT01000004">
    <property type="protein sequence ID" value="RHX89425.1"/>
    <property type="molecule type" value="Genomic_DNA"/>
</dbReference>
<gene>
    <name evidence="1" type="ORF">DLM75_16510</name>
</gene>